<feature type="region of interest" description="Disordered" evidence="1">
    <location>
        <begin position="748"/>
        <end position="779"/>
    </location>
</feature>
<dbReference type="EMBL" id="QPFP01000140">
    <property type="protein sequence ID" value="TEB20419.1"/>
    <property type="molecule type" value="Genomic_DNA"/>
</dbReference>
<feature type="compositionally biased region" description="Low complexity" evidence="1">
    <location>
        <begin position="93"/>
        <end position="119"/>
    </location>
</feature>
<evidence type="ECO:0000313" key="3">
    <source>
        <dbReference type="Proteomes" id="UP000298030"/>
    </source>
</evidence>
<feature type="compositionally biased region" description="Basic residues" evidence="1">
    <location>
        <begin position="769"/>
        <end position="779"/>
    </location>
</feature>
<dbReference type="Proteomes" id="UP000298030">
    <property type="component" value="Unassembled WGS sequence"/>
</dbReference>
<feature type="compositionally biased region" description="Basic and acidic residues" evidence="1">
    <location>
        <begin position="40"/>
        <end position="59"/>
    </location>
</feature>
<dbReference type="AlphaFoldDB" id="A0A4Y7SF40"/>
<protein>
    <submittedName>
        <fullName evidence="2">Uncharacterized protein</fullName>
    </submittedName>
</protein>
<gene>
    <name evidence="2" type="ORF">FA13DRAFT_1820149</name>
</gene>
<sequence>MYSKPQHARKKPGQKKQPCEICGNGSFTVGHPYNTHVASCKRERQMQQERLEMAADRPRKVPAPPAAAFPAAYRPWENLGRSHVPDDQDNMKAASPSQEPVAQAAAASSSIPSGTHSSSTPLPAPLPQAKIKTTWHPHARKRPRVETLEEYQQRLDNISTSIPGTNNQAGDDAREPWHPFPTYGDFRISEISLQNTLPKRVVSDLISLINDVQEGREKVTLKDFSALDKVWGEASHGQTSFNKSAFTEEYRGVQHEFTVWSRDIWDWGVDLAKSPELAPHWEWDACKMSRLDGDKEEGFVNEPWTGSTMYDIQSTLPDDGRSKCMGFKLYADTTQVSSFGKQRVHPVYARPANLPAHIRNGTGLGGGRVVGFVPLLDEPPDETGKPEFIDFKRRVYHRAWEKILESLKKRAQTGDTVRCGDGIVRVLYPRVVILSADYEEQCAMAGIIGGKNASKPCPICLVDNPNMVDFIAEPELRTEAESARIYHQAAAATTKTRRNEILKSSGLRYVENAFWGLTDPYCALCFDRLHNYPGGLAKHLFKEVVKEHLEAIDPPVEQRHIKGLIEQRAKDFPRWSRLIHFNHVLTDYAYQDSNKWEDMTRIILFLVHDIFNDSAFRQLLRCLRRFLNLNAFSSFENYTDSQLEDIQRELELFADDIKDYQSVNPHTKLWNFPKLHMHMHMIRDILAKGATRNYNTKPDESMHRCLKMFYQFLSNFRDIDSQFVVHEHRCYVTQHMRSLIDQKREKEDFETEVDGNEAGTEIKEGGKKGTQKAKGKRAKPVTTWGHVTFGASQKAVAWHSFSDTMVQDKIEYLHDLPNLSFSFRDTLARFLLTPSYAEDIEGLAPGFLTKMTSTTIIQEHRMLRVLYESKETWQWESNILRCSPSFYNNPRYDSVMIQVDDGHPLFARLLHLFTVANSHDPTSPRIPLALILPYDGHVTQQEVTHDSFLGFHRIRPQVKPIPEVVFARWIIRGALLIPSFGDDEDDISMTADHFVFDILDSDMFLRMRDIIPAGGGGV</sequence>
<dbReference type="Pfam" id="PF18759">
    <property type="entry name" value="Plavaka"/>
    <property type="match status" value="1"/>
</dbReference>
<accession>A0A4Y7SF40</accession>
<keyword evidence="3" id="KW-1185">Reference proteome</keyword>
<proteinExistence type="predicted"/>
<comment type="caution">
    <text evidence="2">The sequence shown here is derived from an EMBL/GenBank/DDBJ whole genome shotgun (WGS) entry which is preliminary data.</text>
</comment>
<name>A0A4Y7SF40_COPMI</name>
<reference evidence="2 3" key="1">
    <citation type="journal article" date="2019" name="Nat. Ecol. Evol.">
        <title>Megaphylogeny resolves global patterns of mushroom evolution.</title>
        <authorList>
            <person name="Varga T."/>
            <person name="Krizsan K."/>
            <person name="Foldi C."/>
            <person name="Dima B."/>
            <person name="Sanchez-Garcia M."/>
            <person name="Sanchez-Ramirez S."/>
            <person name="Szollosi G.J."/>
            <person name="Szarkandi J.G."/>
            <person name="Papp V."/>
            <person name="Albert L."/>
            <person name="Andreopoulos W."/>
            <person name="Angelini C."/>
            <person name="Antonin V."/>
            <person name="Barry K.W."/>
            <person name="Bougher N.L."/>
            <person name="Buchanan P."/>
            <person name="Buyck B."/>
            <person name="Bense V."/>
            <person name="Catcheside P."/>
            <person name="Chovatia M."/>
            <person name="Cooper J."/>
            <person name="Damon W."/>
            <person name="Desjardin D."/>
            <person name="Finy P."/>
            <person name="Geml J."/>
            <person name="Haridas S."/>
            <person name="Hughes K."/>
            <person name="Justo A."/>
            <person name="Karasinski D."/>
            <person name="Kautmanova I."/>
            <person name="Kiss B."/>
            <person name="Kocsube S."/>
            <person name="Kotiranta H."/>
            <person name="LaButti K.M."/>
            <person name="Lechner B.E."/>
            <person name="Liimatainen K."/>
            <person name="Lipzen A."/>
            <person name="Lukacs Z."/>
            <person name="Mihaltcheva S."/>
            <person name="Morgado L.N."/>
            <person name="Niskanen T."/>
            <person name="Noordeloos M.E."/>
            <person name="Ohm R.A."/>
            <person name="Ortiz-Santana B."/>
            <person name="Ovrebo C."/>
            <person name="Racz N."/>
            <person name="Riley R."/>
            <person name="Savchenko A."/>
            <person name="Shiryaev A."/>
            <person name="Soop K."/>
            <person name="Spirin V."/>
            <person name="Szebenyi C."/>
            <person name="Tomsovsky M."/>
            <person name="Tulloss R.E."/>
            <person name="Uehling J."/>
            <person name="Grigoriev I.V."/>
            <person name="Vagvolgyi C."/>
            <person name="Papp T."/>
            <person name="Martin F.M."/>
            <person name="Miettinen O."/>
            <person name="Hibbett D.S."/>
            <person name="Nagy L.G."/>
        </authorList>
    </citation>
    <scope>NUCLEOTIDE SEQUENCE [LARGE SCALE GENOMIC DNA]</scope>
    <source>
        <strain evidence="2 3">FP101781</strain>
    </source>
</reference>
<feature type="region of interest" description="Disordered" evidence="1">
    <location>
        <begin position="38"/>
        <end position="66"/>
    </location>
</feature>
<organism evidence="2 3">
    <name type="scientific">Coprinellus micaceus</name>
    <name type="common">Glistening ink-cap mushroom</name>
    <name type="synonym">Coprinus micaceus</name>
    <dbReference type="NCBI Taxonomy" id="71717"/>
    <lineage>
        <taxon>Eukaryota</taxon>
        <taxon>Fungi</taxon>
        <taxon>Dikarya</taxon>
        <taxon>Basidiomycota</taxon>
        <taxon>Agaricomycotina</taxon>
        <taxon>Agaricomycetes</taxon>
        <taxon>Agaricomycetidae</taxon>
        <taxon>Agaricales</taxon>
        <taxon>Agaricineae</taxon>
        <taxon>Psathyrellaceae</taxon>
        <taxon>Coprinellus</taxon>
    </lineage>
</organism>
<feature type="region of interest" description="Disordered" evidence="1">
    <location>
        <begin position="78"/>
        <end position="128"/>
    </location>
</feature>
<evidence type="ECO:0000256" key="1">
    <source>
        <dbReference type="SAM" id="MobiDB-lite"/>
    </source>
</evidence>
<evidence type="ECO:0000313" key="2">
    <source>
        <dbReference type="EMBL" id="TEB20419.1"/>
    </source>
</evidence>
<dbReference type="InterPro" id="IPR041078">
    <property type="entry name" value="Plavaka"/>
</dbReference>
<dbReference type="OrthoDB" id="3239511at2759"/>